<comment type="caution">
    <text evidence="1">The sequence shown here is derived from an EMBL/GenBank/DDBJ whole genome shotgun (WGS) entry which is preliminary data.</text>
</comment>
<keyword evidence="2" id="KW-1185">Reference proteome</keyword>
<accession>R9PRD7</accession>
<name>R9PRD7_AGAAL</name>
<evidence type="ECO:0000313" key="2">
    <source>
        <dbReference type="Proteomes" id="UP000014461"/>
    </source>
</evidence>
<dbReference type="Proteomes" id="UP000014461">
    <property type="component" value="Unassembled WGS sequence"/>
</dbReference>
<dbReference type="RefSeq" id="WP_016400459.1">
    <property type="nucleotide sequence ID" value="NZ_BARX01000003.1"/>
</dbReference>
<organism evidence="1 2">
    <name type="scientific">Agarivorans albus MKT 106</name>
    <dbReference type="NCBI Taxonomy" id="1331007"/>
    <lineage>
        <taxon>Bacteria</taxon>
        <taxon>Pseudomonadati</taxon>
        <taxon>Pseudomonadota</taxon>
        <taxon>Gammaproteobacteria</taxon>
        <taxon>Alteromonadales</taxon>
        <taxon>Alteromonadaceae</taxon>
        <taxon>Agarivorans</taxon>
    </lineage>
</organism>
<protein>
    <submittedName>
        <fullName evidence="1">Uncharacterized protein</fullName>
    </submittedName>
</protein>
<reference evidence="1" key="1">
    <citation type="journal article" date="2013" name="Genome Announc.">
        <title>Draft Genome Sequence of Agarivorans albus Strain MKT 106T, an Agarolytic Marine Bacterium.</title>
        <authorList>
            <person name="Yasuike M."/>
            <person name="Nakamura Y."/>
            <person name="Kai W."/>
            <person name="Fujiwara A."/>
            <person name="Fukui Y."/>
            <person name="Satomi M."/>
            <person name="Sano M."/>
        </authorList>
    </citation>
    <scope>NUCLEOTIDE SEQUENCE [LARGE SCALE GENOMIC DNA]</scope>
</reference>
<gene>
    <name evidence="1" type="ORF">AALB_0771</name>
</gene>
<dbReference type="STRING" id="1331007.AALB_0771"/>
<evidence type="ECO:0000313" key="1">
    <source>
        <dbReference type="EMBL" id="GAD00691.1"/>
    </source>
</evidence>
<proteinExistence type="predicted"/>
<dbReference type="AlphaFoldDB" id="R9PRD7"/>
<dbReference type="EMBL" id="BARX01000003">
    <property type="protein sequence ID" value="GAD00691.1"/>
    <property type="molecule type" value="Genomic_DNA"/>
</dbReference>
<sequence length="90" mass="9627">MLTATLNPTKAAEYSARGVLDLRASHVDSSDSYVKGGYGKFGYSDGSQLSIAQAGLDLSAHWDNGFSGKLVLNSWLDQEDSALGFTEAFF</sequence>